<dbReference type="InterPro" id="IPR043128">
    <property type="entry name" value="Rev_trsase/Diguanyl_cyclase"/>
</dbReference>
<dbReference type="Proteomes" id="UP001151760">
    <property type="component" value="Unassembled WGS sequence"/>
</dbReference>
<dbReference type="Gene3D" id="3.30.70.270">
    <property type="match status" value="1"/>
</dbReference>
<reference evidence="1" key="2">
    <citation type="submission" date="2022-01" db="EMBL/GenBank/DDBJ databases">
        <authorList>
            <person name="Yamashiro T."/>
            <person name="Shiraishi A."/>
            <person name="Satake H."/>
            <person name="Nakayama K."/>
        </authorList>
    </citation>
    <scope>NUCLEOTIDE SEQUENCE</scope>
</reference>
<comment type="caution">
    <text evidence="1">The sequence shown here is derived from an EMBL/GenBank/DDBJ whole genome shotgun (WGS) entry which is preliminary data.</text>
</comment>
<keyword evidence="2" id="KW-1185">Reference proteome</keyword>
<protein>
    <submittedName>
        <fullName evidence="1">Uncharacterized protein</fullName>
    </submittedName>
</protein>
<dbReference type="PANTHER" id="PTHR45835">
    <property type="entry name" value="YALI0A06105P"/>
    <property type="match status" value="1"/>
</dbReference>
<organism evidence="1 2">
    <name type="scientific">Tanacetum coccineum</name>
    <dbReference type="NCBI Taxonomy" id="301880"/>
    <lineage>
        <taxon>Eukaryota</taxon>
        <taxon>Viridiplantae</taxon>
        <taxon>Streptophyta</taxon>
        <taxon>Embryophyta</taxon>
        <taxon>Tracheophyta</taxon>
        <taxon>Spermatophyta</taxon>
        <taxon>Magnoliopsida</taxon>
        <taxon>eudicotyledons</taxon>
        <taxon>Gunneridae</taxon>
        <taxon>Pentapetalae</taxon>
        <taxon>asterids</taxon>
        <taxon>campanulids</taxon>
        <taxon>Asterales</taxon>
        <taxon>Asteraceae</taxon>
        <taxon>Asteroideae</taxon>
        <taxon>Anthemideae</taxon>
        <taxon>Anthemidinae</taxon>
        <taxon>Tanacetum</taxon>
    </lineage>
</organism>
<accession>A0ABQ5B157</accession>
<proteinExistence type="predicted"/>
<reference evidence="1" key="1">
    <citation type="journal article" date="2022" name="Int. J. Mol. Sci.">
        <title>Draft Genome of Tanacetum Coccineum: Genomic Comparison of Closely Related Tanacetum-Family Plants.</title>
        <authorList>
            <person name="Yamashiro T."/>
            <person name="Shiraishi A."/>
            <person name="Nakayama K."/>
            <person name="Satake H."/>
        </authorList>
    </citation>
    <scope>NUCLEOTIDE SEQUENCE</scope>
</reference>
<dbReference type="PANTHER" id="PTHR45835:SF99">
    <property type="entry name" value="CHROMO DOMAIN-CONTAINING PROTEIN-RELATED"/>
    <property type="match status" value="1"/>
</dbReference>
<dbReference type="SUPFAM" id="SSF56672">
    <property type="entry name" value="DNA/RNA polymerases"/>
    <property type="match status" value="1"/>
</dbReference>
<evidence type="ECO:0000313" key="1">
    <source>
        <dbReference type="EMBL" id="GJT07422.1"/>
    </source>
</evidence>
<dbReference type="EMBL" id="BQNB010012750">
    <property type="protein sequence ID" value="GJT07422.1"/>
    <property type="molecule type" value="Genomic_DNA"/>
</dbReference>
<sequence>MLQQVAFLGNIVSADGISMDNQRLKVISKWPETYYGKGGEKFLGLAGYFRRFVEGFLLISFTSYQLMRKGEMFCVDGSCGCMIYSDASEERFGLCFDETWEDQRRLKKKGAGKKGDDGELWAIVQNVEDDKHTEFSVDDDGIVWFEDRLCVPNDQALREKVKIEHQRASGLLQPLEIPMWKWDEISMDFVTGLPTTQKRHDGGFGGCLSGLTSLLISYPSKEYGIKIQKAGELVFKFCTTFLPQTGRKTVSQRVTIQIFGDMLRAWLGNGQVGWDEYFAWWSFHYILIVGMHRSRQPLFELSVWWAVAKEKLKEARSRQKSYADKHRRDLGFAIQRS</sequence>
<name>A0ABQ5B157_9ASTR</name>
<gene>
    <name evidence="1" type="ORF">Tco_0841884</name>
</gene>
<dbReference type="InterPro" id="IPR043502">
    <property type="entry name" value="DNA/RNA_pol_sf"/>
</dbReference>
<evidence type="ECO:0000313" key="2">
    <source>
        <dbReference type="Proteomes" id="UP001151760"/>
    </source>
</evidence>